<dbReference type="AlphaFoldDB" id="A0A2I0KC20"/>
<keyword evidence="1" id="KW-1133">Transmembrane helix</keyword>
<organism evidence="2 3">
    <name type="scientific">Punica granatum</name>
    <name type="common">Pomegranate</name>
    <dbReference type="NCBI Taxonomy" id="22663"/>
    <lineage>
        <taxon>Eukaryota</taxon>
        <taxon>Viridiplantae</taxon>
        <taxon>Streptophyta</taxon>
        <taxon>Embryophyta</taxon>
        <taxon>Tracheophyta</taxon>
        <taxon>Spermatophyta</taxon>
        <taxon>Magnoliopsida</taxon>
        <taxon>eudicotyledons</taxon>
        <taxon>Gunneridae</taxon>
        <taxon>Pentapetalae</taxon>
        <taxon>rosids</taxon>
        <taxon>malvids</taxon>
        <taxon>Myrtales</taxon>
        <taxon>Lythraceae</taxon>
        <taxon>Punica</taxon>
    </lineage>
</organism>
<evidence type="ECO:0000313" key="3">
    <source>
        <dbReference type="Proteomes" id="UP000233551"/>
    </source>
</evidence>
<feature type="transmembrane region" description="Helical" evidence="1">
    <location>
        <begin position="37"/>
        <end position="59"/>
    </location>
</feature>
<gene>
    <name evidence="2" type="ORF">CRG98_013968</name>
</gene>
<evidence type="ECO:0000313" key="2">
    <source>
        <dbReference type="EMBL" id="PKI65673.1"/>
    </source>
</evidence>
<accession>A0A2I0KC20</accession>
<keyword evidence="1" id="KW-0472">Membrane</keyword>
<evidence type="ECO:0000256" key="1">
    <source>
        <dbReference type="SAM" id="Phobius"/>
    </source>
</evidence>
<sequence length="165" mass="18908">MAYHQLLHKIYCRHFHGCRPHLPPLLYYHKSDAYLKINLGLAFFMAAPLIVPIMEVVYIKGWRPFKGRPRQGCHDPKHWVGPSKALLTQIRLVQDYNANLEGQQLGLCVSEQYGACISTPAPQSAFLPSTVCLSSVHRFVDCPKSPLYWLLSSIEGIIFEYYVYI</sequence>
<dbReference type="EMBL" id="PGOL01000737">
    <property type="protein sequence ID" value="PKI65673.1"/>
    <property type="molecule type" value="Genomic_DNA"/>
</dbReference>
<comment type="caution">
    <text evidence="2">The sequence shown here is derived from an EMBL/GenBank/DDBJ whole genome shotgun (WGS) entry which is preliminary data.</text>
</comment>
<keyword evidence="3" id="KW-1185">Reference proteome</keyword>
<reference evidence="2 3" key="1">
    <citation type="submission" date="2017-11" db="EMBL/GenBank/DDBJ databases">
        <title>De-novo sequencing of pomegranate (Punica granatum L.) genome.</title>
        <authorList>
            <person name="Akparov Z."/>
            <person name="Amiraslanov A."/>
            <person name="Hajiyeva S."/>
            <person name="Abbasov M."/>
            <person name="Kaur K."/>
            <person name="Hamwieh A."/>
            <person name="Solovyev V."/>
            <person name="Salamov A."/>
            <person name="Braich B."/>
            <person name="Kosarev P."/>
            <person name="Mahmoud A."/>
            <person name="Hajiyev E."/>
            <person name="Babayeva S."/>
            <person name="Izzatullayeva V."/>
            <person name="Mammadov A."/>
            <person name="Mammadov A."/>
            <person name="Sharifova S."/>
            <person name="Ojaghi J."/>
            <person name="Eynullazada K."/>
            <person name="Bayramov B."/>
            <person name="Abdulazimova A."/>
            <person name="Shahmuradov I."/>
        </authorList>
    </citation>
    <scope>NUCLEOTIDE SEQUENCE [LARGE SCALE GENOMIC DNA]</scope>
    <source>
        <strain evidence="3">cv. AG2017</strain>
        <tissue evidence="2">Leaf</tissue>
    </source>
</reference>
<name>A0A2I0KC20_PUNGR</name>
<keyword evidence="1" id="KW-0812">Transmembrane</keyword>
<proteinExistence type="predicted"/>
<protein>
    <submittedName>
        <fullName evidence="2">Uncharacterized protein</fullName>
    </submittedName>
</protein>
<dbReference type="Proteomes" id="UP000233551">
    <property type="component" value="Unassembled WGS sequence"/>
</dbReference>